<dbReference type="VEuPathDB" id="FungiDB:RhiirA1_465756"/>
<evidence type="ECO:0000313" key="2">
    <source>
        <dbReference type="Proteomes" id="UP000232722"/>
    </source>
</evidence>
<reference evidence="1 2" key="2">
    <citation type="submission" date="2017-09" db="EMBL/GenBank/DDBJ databases">
        <title>Extensive intraspecific genome diversity in a model arbuscular mycorrhizal fungus.</title>
        <authorList>
            <person name="Chen E.C."/>
            <person name="Morin E."/>
            <person name="Beaudet D."/>
            <person name="Noel J."/>
            <person name="Ndikumana S."/>
            <person name="Charron P."/>
            <person name="St-Onge C."/>
            <person name="Giorgi J."/>
            <person name="Grigoriev I.V."/>
            <person name="Roux C."/>
            <person name="Martin F.M."/>
            <person name="Corradi N."/>
        </authorList>
    </citation>
    <scope>NUCLEOTIDE SEQUENCE [LARGE SCALE GENOMIC DNA]</scope>
    <source>
        <strain evidence="1 2">A5</strain>
    </source>
</reference>
<comment type="caution">
    <text evidence="1">The sequence shown here is derived from an EMBL/GenBank/DDBJ whole genome shotgun (WGS) entry which is preliminary data.</text>
</comment>
<dbReference type="VEuPathDB" id="FungiDB:FUN_017349"/>
<organism evidence="1 2">
    <name type="scientific">Rhizophagus irregularis</name>
    <dbReference type="NCBI Taxonomy" id="588596"/>
    <lineage>
        <taxon>Eukaryota</taxon>
        <taxon>Fungi</taxon>
        <taxon>Fungi incertae sedis</taxon>
        <taxon>Mucoromycota</taxon>
        <taxon>Glomeromycotina</taxon>
        <taxon>Glomeromycetes</taxon>
        <taxon>Glomerales</taxon>
        <taxon>Glomeraceae</taxon>
        <taxon>Rhizophagus</taxon>
    </lineage>
</organism>
<dbReference type="Proteomes" id="UP000232722">
    <property type="component" value="Unassembled WGS sequence"/>
</dbReference>
<name>A0A2N0PWS3_9GLOM</name>
<dbReference type="AlphaFoldDB" id="A0A2N0PWS3"/>
<reference evidence="1 2" key="1">
    <citation type="submission" date="2016-04" db="EMBL/GenBank/DDBJ databases">
        <title>Genome analyses suggest a sexual origin of heterokaryosis in a supposedly ancient asexual fungus.</title>
        <authorList>
            <person name="Ropars J."/>
            <person name="Sedzielewska K."/>
            <person name="Noel J."/>
            <person name="Charron P."/>
            <person name="Farinelli L."/>
            <person name="Marton T."/>
            <person name="Kruger M."/>
            <person name="Pelin A."/>
            <person name="Brachmann A."/>
            <person name="Corradi N."/>
        </authorList>
    </citation>
    <scope>NUCLEOTIDE SEQUENCE [LARGE SCALE GENOMIC DNA]</scope>
    <source>
        <strain evidence="1 2">A5</strain>
    </source>
</reference>
<protein>
    <submittedName>
        <fullName evidence="1">Uncharacterized protein</fullName>
    </submittedName>
</protein>
<gene>
    <name evidence="1" type="ORF">RhiirA5_123071</name>
</gene>
<accession>A0A2N0PWS3</accession>
<proteinExistence type="predicted"/>
<sequence length="94" mass="10914">MITDQENDKQGENSANFLPLIIEARSKILKIGEDVYQTAENNEKICDLVQSFGRKLEYLKNFGEKYKDFFSKANTNYIDLQKLANNVDDFLQNN</sequence>
<dbReference type="EMBL" id="LLXJ01000319">
    <property type="protein sequence ID" value="PKC11290.1"/>
    <property type="molecule type" value="Genomic_DNA"/>
</dbReference>
<evidence type="ECO:0000313" key="1">
    <source>
        <dbReference type="EMBL" id="PKC11290.1"/>
    </source>
</evidence>